<feature type="compositionally biased region" description="Pro residues" evidence="1">
    <location>
        <begin position="42"/>
        <end position="70"/>
    </location>
</feature>
<accession>A0A0A9C718</accession>
<sequence>MPAAPPDTPSTPLPLSRPVVPEPLFGQKVHLPPPATGVTGEPSPPILPVAVRPPSPQLAPSPVPRSPPPLKTGRSSPGIGTFTSGGGVWPWGAQYI</sequence>
<dbReference type="EMBL" id="GBRH01227642">
    <property type="protein sequence ID" value="JAD70253.1"/>
    <property type="molecule type" value="Transcribed_RNA"/>
</dbReference>
<proteinExistence type="predicted"/>
<protein>
    <submittedName>
        <fullName evidence="2">Uncharacterized protein</fullName>
    </submittedName>
</protein>
<feature type="compositionally biased region" description="Pro residues" evidence="1">
    <location>
        <begin position="1"/>
        <end position="12"/>
    </location>
</feature>
<evidence type="ECO:0000256" key="1">
    <source>
        <dbReference type="SAM" id="MobiDB-lite"/>
    </source>
</evidence>
<feature type="region of interest" description="Disordered" evidence="1">
    <location>
        <begin position="1"/>
        <end position="86"/>
    </location>
</feature>
<organism evidence="2">
    <name type="scientific">Arundo donax</name>
    <name type="common">Giant reed</name>
    <name type="synonym">Donax arundinaceus</name>
    <dbReference type="NCBI Taxonomy" id="35708"/>
    <lineage>
        <taxon>Eukaryota</taxon>
        <taxon>Viridiplantae</taxon>
        <taxon>Streptophyta</taxon>
        <taxon>Embryophyta</taxon>
        <taxon>Tracheophyta</taxon>
        <taxon>Spermatophyta</taxon>
        <taxon>Magnoliopsida</taxon>
        <taxon>Liliopsida</taxon>
        <taxon>Poales</taxon>
        <taxon>Poaceae</taxon>
        <taxon>PACMAD clade</taxon>
        <taxon>Arundinoideae</taxon>
        <taxon>Arundineae</taxon>
        <taxon>Arundo</taxon>
    </lineage>
</organism>
<name>A0A0A9C718_ARUDO</name>
<reference evidence="2" key="1">
    <citation type="submission" date="2014-09" db="EMBL/GenBank/DDBJ databases">
        <authorList>
            <person name="Magalhaes I.L.F."/>
            <person name="Oliveira U."/>
            <person name="Santos F.R."/>
            <person name="Vidigal T.H.D.A."/>
            <person name="Brescovit A.D."/>
            <person name="Santos A.J."/>
        </authorList>
    </citation>
    <scope>NUCLEOTIDE SEQUENCE</scope>
    <source>
        <tissue evidence="2">Shoot tissue taken approximately 20 cm above the soil surface</tissue>
    </source>
</reference>
<dbReference type="AlphaFoldDB" id="A0A0A9C718"/>
<reference evidence="2" key="2">
    <citation type="journal article" date="2015" name="Data Brief">
        <title>Shoot transcriptome of the giant reed, Arundo donax.</title>
        <authorList>
            <person name="Barrero R.A."/>
            <person name="Guerrero F.D."/>
            <person name="Moolhuijzen P."/>
            <person name="Goolsby J.A."/>
            <person name="Tidwell J."/>
            <person name="Bellgard S.E."/>
            <person name="Bellgard M.I."/>
        </authorList>
    </citation>
    <scope>NUCLEOTIDE SEQUENCE</scope>
    <source>
        <tissue evidence="2">Shoot tissue taken approximately 20 cm above the soil surface</tissue>
    </source>
</reference>
<evidence type="ECO:0000313" key="2">
    <source>
        <dbReference type="EMBL" id="JAD70253.1"/>
    </source>
</evidence>